<evidence type="ECO:0000256" key="1">
    <source>
        <dbReference type="ARBA" id="ARBA00004141"/>
    </source>
</evidence>
<dbReference type="RefSeq" id="WP_008083990.1">
    <property type="nucleotide sequence ID" value="NC_013926.1"/>
</dbReference>
<dbReference type="PANTHER" id="PTHR16228">
    <property type="entry name" value="DIVALENT CATION TRANSPORTER SOLUTE CARRIER FAMILY 41"/>
    <property type="match status" value="1"/>
</dbReference>
<dbReference type="InterPro" id="IPR036739">
    <property type="entry name" value="SLC41_membr_dom_sf"/>
</dbReference>
<sequence length="383" mass="42145">MNRHLDIKLIKESLPALLLALVADSIAGYIMNQSINVFIAVPGLLMMIPALLDMRGDVYGAFISRLGSALHLGEVKSLKDKRVKIEIGATKSLAYSSALIVGSVVGTYISISTGNFFYLLLLPGIILITHLFTATIMTPLTAYIGVKTFQKGWNPDNVGVPLISSIGDMVSVFFIVTVALLLLYTSKIPFALPIIIFIALLYVVNIHRKSLKNSIGKKIYTQSMPILLIIAFLELITGSMWEGNKIAIILLVIPVVNETLGNIGSIFSSRLTSFIYLGFVEPKILPRGRYFYREVLSLTLLSLLLYLIISLFVIFISRDIRAVAMVWIGAFLSIFILILIAYYLTIGSLKAKLDPDNVVVPVITTLADIVGTASLLFAYYLIF</sequence>
<evidence type="ECO:0000256" key="7">
    <source>
        <dbReference type="ARBA" id="ARBA00023065"/>
    </source>
</evidence>
<dbReference type="PANTHER" id="PTHR16228:SF7">
    <property type="entry name" value="SLC41A_MGTE INTEGRAL MEMBRANE DOMAIN-CONTAINING PROTEIN"/>
    <property type="match status" value="1"/>
</dbReference>
<protein>
    <submittedName>
        <fullName evidence="10">MgtE integral membrane region</fullName>
    </submittedName>
</protein>
<dbReference type="GO" id="GO:0016020">
    <property type="term" value="C:membrane"/>
    <property type="evidence" value="ECO:0007669"/>
    <property type="project" value="UniProtKB-SubCell"/>
</dbReference>
<accession>B5ICU9</accession>
<evidence type="ECO:0000256" key="3">
    <source>
        <dbReference type="ARBA" id="ARBA00022448"/>
    </source>
</evidence>
<dbReference type="OrthoDB" id="86118at2157"/>
<keyword evidence="8" id="KW-0472">Membrane</keyword>
<evidence type="ECO:0000256" key="8">
    <source>
        <dbReference type="ARBA" id="ARBA00023136"/>
    </source>
</evidence>
<dbReference type="AlphaFoldDB" id="B5ICU9"/>
<dbReference type="eggNOG" id="arCOG00624">
    <property type="taxonomic scope" value="Archaea"/>
</dbReference>
<dbReference type="SUPFAM" id="SSF161093">
    <property type="entry name" value="MgtE membrane domain-like"/>
    <property type="match status" value="2"/>
</dbReference>
<dbReference type="HOGENOM" id="CLU_054505_0_0_2"/>
<reference evidence="10" key="1">
    <citation type="submission" date="2010-02" db="EMBL/GenBank/DDBJ databases">
        <title>Complete sequence of Aciduliprofundum boonei T469.</title>
        <authorList>
            <consortium name="US DOE Joint Genome Institute"/>
            <person name="Lucas S."/>
            <person name="Copeland A."/>
            <person name="Lapidus A."/>
            <person name="Cheng J.-F."/>
            <person name="Bruce D."/>
            <person name="Goodwin L."/>
            <person name="Pitluck S."/>
            <person name="Saunders E."/>
            <person name="Detter J.C."/>
            <person name="Han C."/>
            <person name="Tapia R."/>
            <person name="Land M."/>
            <person name="Hauser L."/>
            <person name="Kyrpides N."/>
            <person name="Mikhailova N."/>
            <person name="Flores G."/>
            <person name="Reysenbach A.-L."/>
            <person name="Woyke T."/>
        </authorList>
    </citation>
    <scope>NUCLEOTIDE SEQUENCE</scope>
    <source>
        <strain evidence="10">T469</strain>
    </source>
</reference>
<keyword evidence="4" id="KW-0812">Transmembrane</keyword>
<dbReference type="Pfam" id="PF01769">
    <property type="entry name" value="MgtE"/>
    <property type="match status" value="2"/>
</dbReference>
<dbReference type="InterPro" id="IPR045349">
    <property type="entry name" value="SLC41A1-3"/>
</dbReference>
<dbReference type="InterPro" id="IPR006667">
    <property type="entry name" value="SLC41_membr_dom"/>
</dbReference>
<feature type="domain" description="SLC41A/MgtE integral membrane" evidence="9">
    <location>
        <begin position="48"/>
        <end position="177"/>
    </location>
</feature>
<keyword evidence="11" id="KW-1185">Reference proteome</keyword>
<proteinExistence type="inferred from homology"/>
<feature type="domain" description="SLC41A/MgtE integral membrane" evidence="9">
    <location>
        <begin position="253"/>
        <end position="377"/>
    </location>
</feature>
<comment type="similarity">
    <text evidence="2">Belongs to the SLC41A transporter family.</text>
</comment>
<dbReference type="KEGG" id="abi:Aboo_1486"/>
<dbReference type="GO" id="GO:0008324">
    <property type="term" value="F:monoatomic cation transmembrane transporter activity"/>
    <property type="evidence" value="ECO:0007669"/>
    <property type="project" value="InterPro"/>
</dbReference>
<gene>
    <name evidence="10" type="ordered locus">Aboo_1486</name>
</gene>
<comment type="subcellular location">
    <subcellularLocation>
        <location evidence="1">Membrane</location>
        <topology evidence="1">Multi-pass membrane protein</topology>
    </subcellularLocation>
</comment>
<name>B5ICU9_ACIB4</name>
<evidence type="ECO:0000256" key="6">
    <source>
        <dbReference type="ARBA" id="ARBA00022989"/>
    </source>
</evidence>
<evidence type="ECO:0000256" key="4">
    <source>
        <dbReference type="ARBA" id="ARBA00022692"/>
    </source>
</evidence>
<dbReference type="GeneID" id="8828454"/>
<dbReference type="EMBL" id="CP001941">
    <property type="protein sequence ID" value="ADD09292.1"/>
    <property type="molecule type" value="Genomic_DNA"/>
</dbReference>
<keyword evidence="7" id="KW-0406">Ion transport</keyword>
<keyword evidence="6" id="KW-1133">Transmembrane helix</keyword>
<dbReference type="Gene3D" id="1.10.357.20">
    <property type="entry name" value="SLC41 divalent cation transporters, integral membrane domain"/>
    <property type="match status" value="2"/>
</dbReference>
<organism evidence="10 11">
    <name type="scientific">Aciduliprofundum boonei (strain DSM 19572 / T469)</name>
    <dbReference type="NCBI Taxonomy" id="439481"/>
    <lineage>
        <taxon>Archaea</taxon>
        <taxon>Methanobacteriati</taxon>
        <taxon>Thermoplasmatota</taxon>
        <taxon>DHVE2 group</taxon>
        <taxon>Candidatus Aciduliprofundum</taxon>
    </lineage>
</organism>
<evidence type="ECO:0000313" key="11">
    <source>
        <dbReference type="Proteomes" id="UP000001400"/>
    </source>
</evidence>
<evidence type="ECO:0000259" key="9">
    <source>
        <dbReference type="Pfam" id="PF01769"/>
    </source>
</evidence>
<evidence type="ECO:0000256" key="5">
    <source>
        <dbReference type="ARBA" id="ARBA00022842"/>
    </source>
</evidence>
<evidence type="ECO:0000256" key="2">
    <source>
        <dbReference type="ARBA" id="ARBA00009749"/>
    </source>
</evidence>
<evidence type="ECO:0000313" key="10">
    <source>
        <dbReference type="EMBL" id="ADD09292.1"/>
    </source>
</evidence>
<keyword evidence="3" id="KW-0813">Transport</keyword>
<keyword evidence="5" id="KW-0460">Magnesium</keyword>
<dbReference type="STRING" id="439481.Aboo_1486"/>
<dbReference type="Proteomes" id="UP000001400">
    <property type="component" value="Chromosome"/>
</dbReference>